<dbReference type="EMBL" id="LNIX01000012">
    <property type="protein sequence ID" value="OXA48113.1"/>
    <property type="molecule type" value="Genomic_DNA"/>
</dbReference>
<dbReference type="Gene3D" id="3.40.50.410">
    <property type="entry name" value="von Willebrand factor, type A domain"/>
    <property type="match status" value="1"/>
</dbReference>
<name>A0A226DSC2_FOLCA</name>
<organism evidence="1 2">
    <name type="scientific">Folsomia candida</name>
    <name type="common">Springtail</name>
    <dbReference type="NCBI Taxonomy" id="158441"/>
    <lineage>
        <taxon>Eukaryota</taxon>
        <taxon>Metazoa</taxon>
        <taxon>Ecdysozoa</taxon>
        <taxon>Arthropoda</taxon>
        <taxon>Hexapoda</taxon>
        <taxon>Collembola</taxon>
        <taxon>Entomobryomorpha</taxon>
        <taxon>Isotomoidea</taxon>
        <taxon>Isotomidae</taxon>
        <taxon>Proisotominae</taxon>
        <taxon>Folsomia</taxon>
    </lineage>
</organism>
<evidence type="ECO:0000313" key="2">
    <source>
        <dbReference type="Proteomes" id="UP000198287"/>
    </source>
</evidence>
<gene>
    <name evidence="1" type="ORF">Fcan01_17425</name>
</gene>
<evidence type="ECO:0000313" key="1">
    <source>
        <dbReference type="EMBL" id="OXA48113.1"/>
    </source>
</evidence>
<keyword evidence="2" id="KW-1185">Reference proteome</keyword>
<accession>A0A226DSC2</accession>
<dbReference type="AlphaFoldDB" id="A0A226DSC2"/>
<dbReference type="GO" id="GO:0032991">
    <property type="term" value="C:protein-containing complex"/>
    <property type="evidence" value="ECO:0007669"/>
    <property type="project" value="UniProtKB-ARBA"/>
</dbReference>
<protein>
    <submittedName>
        <fullName evidence="1">Uncharacterized protein</fullName>
    </submittedName>
</protein>
<sequence>MPKITFLVDKILEEDPKAKLHLTTFGDYPTVRNHNLNATYCYRYELTTSNKEAFLAAITNVDSTYGGRDRYESSLTALLFTATEPKIKWSSKDTKHVVKIITIATDAFWKSYSNETMSTGPEYDYPEGPTGAYGDCSQRPPTINDAFKTLEKGKFHMIPMIYGDTRNLWNFSLTSAIGVKYFIEKEPVWDSDFYQVEQAMNRWADERCMA</sequence>
<dbReference type="Proteomes" id="UP000198287">
    <property type="component" value="Unassembled WGS sequence"/>
</dbReference>
<comment type="caution">
    <text evidence="1">The sequence shown here is derived from an EMBL/GenBank/DDBJ whole genome shotgun (WGS) entry which is preliminary data.</text>
</comment>
<dbReference type="InterPro" id="IPR036465">
    <property type="entry name" value="vWFA_dom_sf"/>
</dbReference>
<proteinExistence type="predicted"/>
<reference evidence="1 2" key="1">
    <citation type="submission" date="2015-12" db="EMBL/GenBank/DDBJ databases">
        <title>The genome of Folsomia candida.</title>
        <authorList>
            <person name="Faddeeva A."/>
            <person name="Derks M.F."/>
            <person name="Anvar Y."/>
            <person name="Smit S."/>
            <person name="Van Straalen N."/>
            <person name="Roelofs D."/>
        </authorList>
    </citation>
    <scope>NUCLEOTIDE SEQUENCE [LARGE SCALE GENOMIC DNA]</scope>
    <source>
        <strain evidence="1 2">VU population</strain>
        <tissue evidence="1">Whole body</tissue>
    </source>
</reference>